<dbReference type="GO" id="GO:0004497">
    <property type="term" value="F:monooxygenase activity"/>
    <property type="evidence" value="ECO:0007669"/>
    <property type="project" value="UniProtKB-KW"/>
</dbReference>
<dbReference type="EMBL" id="STGU01000002">
    <property type="protein sequence ID" value="THV38040.1"/>
    <property type="molecule type" value="Genomic_DNA"/>
</dbReference>
<keyword evidence="7" id="KW-0503">Monooxygenase</keyword>
<dbReference type="InterPro" id="IPR036396">
    <property type="entry name" value="Cyt_P450_sf"/>
</dbReference>
<dbReference type="RefSeq" id="WP_136538532.1">
    <property type="nucleotide sequence ID" value="NZ_STGU01000002.1"/>
</dbReference>
<evidence type="ECO:0000256" key="4">
    <source>
        <dbReference type="ARBA" id="ARBA00022723"/>
    </source>
</evidence>
<dbReference type="GO" id="GO:0005506">
    <property type="term" value="F:iron ion binding"/>
    <property type="evidence" value="ECO:0007669"/>
    <property type="project" value="InterPro"/>
</dbReference>
<evidence type="ECO:0000313" key="9">
    <source>
        <dbReference type="Proteomes" id="UP000307378"/>
    </source>
</evidence>
<keyword evidence="3" id="KW-0349">Heme</keyword>
<name>A0A4S8Q241_9HYPH</name>
<protein>
    <submittedName>
        <fullName evidence="8">Cytochrome P450</fullName>
    </submittedName>
</protein>
<organism evidence="8 9">
    <name type="scientific">Rhizobium rosettiformans W3</name>
    <dbReference type="NCBI Taxonomy" id="538378"/>
    <lineage>
        <taxon>Bacteria</taxon>
        <taxon>Pseudomonadati</taxon>
        <taxon>Pseudomonadota</taxon>
        <taxon>Alphaproteobacteria</taxon>
        <taxon>Hyphomicrobiales</taxon>
        <taxon>Rhizobiaceae</taxon>
        <taxon>Rhizobium/Agrobacterium group</taxon>
        <taxon>Rhizobium</taxon>
    </lineage>
</organism>
<dbReference type="GO" id="GO:0016125">
    <property type="term" value="P:sterol metabolic process"/>
    <property type="evidence" value="ECO:0007669"/>
    <property type="project" value="TreeGrafter"/>
</dbReference>
<dbReference type="SUPFAM" id="SSF48264">
    <property type="entry name" value="Cytochrome P450"/>
    <property type="match status" value="1"/>
</dbReference>
<dbReference type="CDD" id="cd11067">
    <property type="entry name" value="CYP152"/>
    <property type="match status" value="1"/>
</dbReference>
<accession>A0A4S8Q241</accession>
<dbReference type="Proteomes" id="UP000307378">
    <property type="component" value="Unassembled WGS sequence"/>
</dbReference>
<dbReference type="PANTHER" id="PTHR24286:SF24">
    <property type="entry name" value="LANOSTEROL 14-ALPHA DEMETHYLASE"/>
    <property type="match status" value="1"/>
</dbReference>
<evidence type="ECO:0000256" key="1">
    <source>
        <dbReference type="ARBA" id="ARBA00001971"/>
    </source>
</evidence>
<dbReference type="PANTHER" id="PTHR24286">
    <property type="entry name" value="CYTOCHROME P450 26"/>
    <property type="match status" value="1"/>
</dbReference>
<evidence type="ECO:0000256" key="3">
    <source>
        <dbReference type="ARBA" id="ARBA00022617"/>
    </source>
</evidence>
<dbReference type="GO" id="GO:0016705">
    <property type="term" value="F:oxidoreductase activity, acting on paired donors, with incorporation or reduction of molecular oxygen"/>
    <property type="evidence" value="ECO:0007669"/>
    <property type="project" value="InterPro"/>
</dbReference>
<proteinExistence type="inferred from homology"/>
<evidence type="ECO:0000256" key="6">
    <source>
        <dbReference type="ARBA" id="ARBA00023004"/>
    </source>
</evidence>
<evidence type="ECO:0000313" key="8">
    <source>
        <dbReference type="EMBL" id="THV38040.1"/>
    </source>
</evidence>
<evidence type="ECO:0000256" key="5">
    <source>
        <dbReference type="ARBA" id="ARBA00023002"/>
    </source>
</evidence>
<gene>
    <name evidence="8" type="ORF">FAA86_04345</name>
</gene>
<reference evidence="8 9" key="1">
    <citation type="submission" date="2019-04" db="EMBL/GenBank/DDBJ databases">
        <title>genome sequence of strain W3.</title>
        <authorList>
            <person name="Gao J."/>
            <person name="Sun J."/>
        </authorList>
    </citation>
    <scope>NUCLEOTIDE SEQUENCE [LARGE SCALE GENOMIC DNA]</scope>
    <source>
        <strain evidence="8 9">W3</strain>
    </source>
</reference>
<dbReference type="GO" id="GO:0020037">
    <property type="term" value="F:heme binding"/>
    <property type="evidence" value="ECO:0007669"/>
    <property type="project" value="InterPro"/>
</dbReference>
<comment type="cofactor">
    <cofactor evidence="1">
        <name>heme</name>
        <dbReference type="ChEBI" id="CHEBI:30413"/>
    </cofactor>
</comment>
<dbReference type="AlphaFoldDB" id="A0A4S8Q241"/>
<keyword evidence="4" id="KW-0479">Metal-binding</keyword>
<evidence type="ECO:0000256" key="7">
    <source>
        <dbReference type="ARBA" id="ARBA00023033"/>
    </source>
</evidence>
<keyword evidence="6" id="KW-0408">Iron</keyword>
<sequence>MIVQDTRPVQLEATGTPDRVVDYRGGGSRFWPPKIPRSPAFDETLSLMREGYGFLPRRFADLDTPIFRTRLMLRDVICMTGPIAARLIYDDARLTRVGAMPQTVLRLLQDRGSVQQLDGAAHRHRKALFVRILMEDKGSLDRLVATFRRQFLERVPDWSRMGAVALGKELDLILFRTALSWTQAPVDADLLEDDAALVADMIENAGHVGPRTFGTLFRRSLLERRFRAAFREIRRGKLTPMPGSPMAMLAGYRDVHGQLLSPTVAAVELINLIRPLVAIGRYIVFAALRFERHPQWKEILAEPDAERLTDFAEEVRRISPFFPFVGAVARASFDWKGYRIRRGQWLMLDLYGSCHAGEAFRAPDEFRPGRGVRRDEADYSFIPQGAGSTARGHRCPGEMATVEILKEAARLLAGVIDYEVPEQDLSVSLTTVPTGPTDGFIISGVRWRGMERA</sequence>
<evidence type="ECO:0000256" key="2">
    <source>
        <dbReference type="ARBA" id="ARBA00010617"/>
    </source>
</evidence>
<dbReference type="Gene3D" id="1.10.630.10">
    <property type="entry name" value="Cytochrome P450"/>
    <property type="match status" value="1"/>
</dbReference>
<keyword evidence="5" id="KW-0560">Oxidoreductase</keyword>
<comment type="similarity">
    <text evidence="2">Belongs to the cytochrome P450 family.</text>
</comment>
<comment type="caution">
    <text evidence="8">The sequence shown here is derived from an EMBL/GenBank/DDBJ whole genome shotgun (WGS) entry which is preliminary data.</text>
</comment>